<dbReference type="Proteomes" id="UP000199691">
    <property type="component" value="Unassembled WGS sequence"/>
</dbReference>
<evidence type="ECO:0000256" key="1">
    <source>
        <dbReference type="SAM" id="MobiDB-lite"/>
    </source>
</evidence>
<dbReference type="AlphaFoldDB" id="A0A1H0WPF2"/>
<feature type="compositionally biased region" description="Polar residues" evidence="1">
    <location>
        <begin position="50"/>
        <end position="65"/>
    </location>
</feature>
<dbReference type="EMBL" id="FNIX01000021">
    <property type="protein sequence ID" value="SDP92574.1"/>
    <property type="molecule type" value="Genomic_DNA"/>
</dbReference>
<organism evidence="2 3">
    <name type="scientific">Lentzea jiangxiensis</name>
    <dbReference type="NCBI Taxonomy" id="641025"/>
    <lineage>
        <taxon>Bacteria</taxon>
        <taxon>Bacillati</taxon>
        <taxon>Actinomycetota</taxon>
        <taxon>Actinomycetes</taxon>
        <taxon>Pseudonocardiales</taxon>
        <taxon>Pseudonocardiaceae</taxon>
        <taxon>Lentzea</taxon>
    </lineage>
</organism>
<evidence type="ECO:0000313" key="2">
    <source>
        <dbReference type="EMBL" id="SDP92574.1"/>
    </source>
</evidence>
<evidence type="ECO:0000313" key="3">
    <source>
        <dbReference type="Proteomes" id="UP000199691"/>
    </source>
</evidence>
<feature type="region of interest" description="Disordered" evidence="1">
    <location>
        <begin position="30"/>
        <end position="65"/>
    </location>
</feature>
<protein>
    <submittedName>
        <fullName evidence="2">Uncharacterized protein</fullName>
    </submittedName>
</protein>
<accession>A0A1H0WPF2</accession>
<reference evidence="3" key="1">
    <citation type="submission" date="2016-10" db="EMBL/GenBank/DDBJ databases">
        <authorList>
            <person name="Varghese N."/>
            <person name="Submissions S."/>
        </authorList>
    </citation>
    <scope>NUCLEOTIDE SEQUENCE [LARGE SCALE GENOMIC DNA]</scope>
    <source>
        <strain evidence="3">CGMCC 4.6609</strain>
    </source>
</reference>
<name>A0A1H0WPF2_9PSEU</name>
<dbReference type="STRING" id="641025.SAMN05421507_12112"/>
<feature type="compositionally biased region" description="Polar residues" evidence="1">
    <location>
        <begin position="30"/>
        <end position="40"/>
    </location>
</feature>
<sequence>MTTAPSSITAGIDSHSSTWLPSMITTLSPLPTPWRTSQRATRFERRRISSNEQARSSPSSSTMFT</sequence>
<gene>
    <name evidence="2" type="ORF">SAMN05421507_12112</name>
</gene>
<keyword evidence="3" id="KW-1185">Reference proteome</keyword>
<proteinExistence type="predicted"/>